<feature type="compositionally biased region" description="Low complexity" evidence="2">
    <location>
        <begin position="312"/>
        <end position="329"/>
    </location>
</feature>
<dbReference type="Proteomes" id="UP000813385">
    <property type="component" value="Unassembled WGS sequence"/>
</dbReference>
<keyword evidence="1" id="KW-0863">Zinc-finger</keyword>
<keyword evidence="1" id="KW-0862">Zinc</keyword>
<reference evidence="4" key="1">
    <citation type="journal article" date="2021" name="Nat. Commun.">
        <title>Genetic determinants of endophytism in the Arabidopsis root mycobiome.</title>
        <authorList>
            <person name="Mesny F."/>
            <person name="Miyauchi S."/>
            <person name="Thiergart T."/>
            <person name="Pickel B."/>
            <person name="Atanasova L."/>
            <person name="Karlsson M."/>
            <person name="Huettel B."/>
            <person name="Barry K.W."/>
            <person name="Haridas S."/>
            <person name="Chen C."/>
            <person name="Bauer D."/>
            <person name="Andreopoulos W."/>
            <person name="Pangilinan J."/>
            <person name="LaButti K."/>
            <person name="Riley R."/>
            <person name="Lipzen A."/>
            <person name="Clum A."/>
            <person name="Drula E."/>
            <person name="Henrissat B."/>
            <person name="Kohler A."/>
            <person name="Grigoriev I.V."/>
            <person name="Martin F.M."/>
            <person name="Hacquard S."/>
        </authorList>
    </citation>
    <scope>NUCLEOTIDE SEQUENCE</scope>
    <source>
        <strain evidence="4">MPI-CAGE-AT-0016</strain>
    </source>
</reference>
<feature type="region of interest" description="Disordered" evidence="2">
    <location>
        <begin position="583"/>
        <end position="609"/>
    </location>
</feature>
<feature type="compositionally biased region" description="Polar residues" evidence="2">
    <location>
        <begin position="865"/>
        <end position="883"/>
    </location>
</feature>
<dbReference type="AlphaFoldDB" id="A0A8K0X155"/>
<feature type="compositionally biased region" description="Basic and acidic residues" evidence="2">
    <location>
        <begin position="331"/>
        <end position="343"/>
    </location>
</feature>
<evidence type="ECO:0000256" key="2">
    <source>
        <dbReference type="SAM" id="MobiDB-lite"/>
    </source>
</evidence>
<evidence type="ECO:0000259" key="3">
    <source>
        <dbReference type="PROSITE" id="PS50103"/>
    </source>
</evidence>
<feature type="compositionally biased region" description="Acidic residues" evidence="2">
    <location>
        <begin position="833"/>
        <end position="855"/>
    </location>
</feature>
<feature type="region of interest" description="Disordered" evidence="2">
    <location>
        <begin position="134"/>
        <end position="196"/>
    </location>
</feature>
<feature type="region of interest" description="Disordered" evidence="2">
    <location>
        <begin position="703"/>
        <end position="901"/>
    </location>
</feature>
<feature type="compositionally biased region" description="Polar residues" evidence="2">
    <location>
        <begin position="1"/>
        <end position="12"/>
    </location>
</feature>
<keyword evidence="1" id="KW-0479">Metal-binding</keyword>
<feature type="compositionally biased region" description="Acidic residues" evidence="2">
    <location>
        <begin position="726"/>
        <end position="741"/>
    </location>
</feature>
<feature type="region of interest" description="Disordered" evidence="2">
    <location>
        <begin position="305"/>
        <end position="381"/>
    </location>
</feature>
<comment type="caution">
    <text evidence="4">The sequence shown here is derived from an EMBL/GenBank/DDBJ whole genome shotgun (WGS) entry which is preliminary data.</text>
</comment>
<feature type="compositionally biased region" description="Polar residues" evidence="2">
    <location>
        <begin position="408"/>
        <end position="419"/>
    </location>
</feature>
<dbReference type="OrthoDB" id="1922977at2759"/>
<name>A0A8K0X155_9PEZI</name>
<feature type="compositionally biased region" description="Polar residues" evidence="2">
    <location>
        <begin position="779"/>
        <end position="791"/>
    </location>
</feature>
<feature type="compositionally biased region" description="Low complexity" evidence="2">
    <location>
        <begin position="801"/>
        <end position="822"/>
    </location>
</feature>
<organism evidence="4 5">
    <name type="scientific">Plectosphaerella cucumerina</name>
    <dbReference type="NCBI Taxonomy" id="40658"/>
    <lineage>
        <taxon>Eukaryota</taxon>
        <taxon>Fungi</taxon>
        <taxon>Dikarya</taxon>
        <taxon>Ascomycota</taxon>
        <taxon>Pezizomycotina</taxon>
        <taxon>Sordariomycetes</taxon>
        <taxon>Hypocreomycetidae</taxon>
        <taxon>Glomerellales</taxon>
        <taxon>Plectosphaerellaceae</taxon>
        <taxon>Plectosphaerella</taxon>
    </lineage>
</organism>
<dbReference type="InterPro" id="IPR000571">
    <property type="entry name" value="Znf_CCCH"/>
</dbReference>
<feature type="compositionally biased region" description="Low complexity" evidence="2">
    <location>
        <begin position="749"/>
        <end position="764"/>
    </location>
</feature>
<protein>
    <recommendedName>
        <fullName evidence="3">C3H1-type domain-containing protein</fullName>
    </recommendedName>
</protein>
<evidence type="ECO:0000256" key="1">
    <source>
        <dbReference type="PROSITE-ProRule" id="PRU00723"/>
    </source>
</evidence>
<feature type="domain" description="C3H1-type" evidence="3">
    <location>
        <begin position="966"/>
        <end position="994"/>
    </location>
</feature>
<feature type="compositionally biased region" description="Polar residues" evidence="2">
    <location>
        <begin position="352"/>
        <end position="377"/>
    </location>
</feature>
<feature type="region of interest" description="Disordered" evidence="2">
    <location>
        <begin position="403"/>
        <end position="429"/>
    </location>
</feature>
<sequence>MSYHTQGYNPSHGQPGQQYQYPPPTGPAFPGLQMPFAQAAFAQNHNLIPGLAFSNTPSQGAWNPPPPPAEPKLVPAARYYQPIGTPNKNVVAPVQKASQSAEAAVEEGEISEGQFDDLYEPADSTVIHHTDGLDDYDPANPGWMTAPTTQSNAPRITPTLNGTSKNAQGPASDKGGSSNSGREASGSYSPYLSPREYQTAPDQLPVKTVVHSEPQKYTAALMNAQATPQAPSVDDMAAAKQQAQAAVLQLLPFNIGFDDYVHEGVDPSVLRSVFSELGLDPSVTTGPSKPKAVNTNATLRTQNAANASNQEPPKAQQPTSTTPAASATSLADKKAEERKDRIARLWAAKATKNGSTQPSASAVQTGSDQPTLVSQAGRSEKEIKLQQKMDALQKSREARAQKAASKTEIPTVQPVTAQAPQVPEVTAKPPQQFQRGVSIPGLVASDTGPASSPSNTRKRPVAADFVDEAPLHVSKRPFGHDRGDRFVIDVSEESEDEDVEMELGSGDEAAVLRSGPYIKQTTSFREVPQLTDAFGRRQQFSSPGGKPTATPPNGLANMDKKIEEMKKKIALAEARKKLKMVLSGNRKGTTTPNSNLPTTDVSPGVSTPKPALRRVQSLDAPAASDELALSVTGRSSPVMTEAPVQLRLPKLSELSAEDRQKRQDRFRSLSHSLPLVDSKLQAKVKKLHLLQTQITRLEREIAQESAEKQQMEAELEVLQPAMEYSETPDADDTAEPSEDPSDTNMADQPAPASEEPTPASASTSNPHDDEEVGGVALQPETSEPEPTTAAISENSDDLSRSLDSTSKAGSVMESGSEGSVAETGEVMAAPVAEQEDVMQVDDEPTEQTEDPDDVVDLTNPDIDESQQASPEPQAGPSQISVGVNDSRPDQGLGGLREVYPLDHPLPSFERLTQQQSRHGRSRQGDERVFKPYQSPFSIFRDFRYHPSFGSQVPGGLRSLTYSNKIDPKHPVCPNQLDGRQCPKGADCEYQHFETMKLPDDQILLQLGGTKLEGAERARFNGGLRELLHDLREKNVKDFTRIAQDIVDYHNRFGGDPSKVLSLGDVPL</sequence>
<keyword evidence="5" id="KW-1185">Reference proteome</keyword>
<feature type="compositionally biased region" description="Polar residues" evidence="2">
    <location>
        <begin position="146"/>
        <end position="190"/>
    </location>
</feature>
<feature type="zinc finger region" description="C3H1-type" evidence="1">
    <location>
        <begin position="966"/>
        <end position="994"/>
    </location>
</feature>
<gene>
    <name evidence="4" type="ORF">B0T11DRAFT_284214</name>
</gene>
<feature type="region of interest" description="Disordered" evidence="2">
    <location>
        <begin position="1"/>
        <end position="30"/>
    </location>
</feature>
<accession>A0A8K0X155</accession>
<dbReference type="PROSITE" id="PS50103">
    <property type="entry name" value="ZF_C3H1"/>
    <property type="match status" value="1"/>
</dbReference>
<evidence type="ECO:0000313" key="4">
    <source>
        <dbReference type="EMBL" id="KAH7358324.1"/>
    </source>
</evidence>
<evidence type="ECO:0000313" key="5">
    <source>
        <dbReference type="Proteomes" id="UP000813385"/>
    </source>
</evidence>
<dbReference type="EMBL" id="JAGPXD010000004">
    <property type="protein sequence ID" value="KAH7358324.1"/>
    <property type="molecule type" value="Genomic_DNA"/>
</dbReference>
<feature type="compositionally biased region" description="Polar residues" evidence="2">
    <location>
        <begin position="586"/>
        <end position="605"/>
    </location>
</feature>
<dbReference type="GO" id="GO:0008270">
    <property type="term" value="F:zinc ion binding"/>
    <property type="evidence" value="ECO:0007669"/>
    <property type="project" value="UniProtKB-KW"/>
</dbReference>
<proteinExistence type="predicted"/>